<proteinExistence type="predicted"/>
<comment type="caution">
    <text evidence="2">The sequence shown here is derived from an EMBL/GenBank/DDBJ whole genome shotgun (WGS) entry which is preliminary data.</text>
</comment>
<protein>
    <submittedName>
        <fullName evidence="2">Uncharacterized protein</fullName>
    </submittedName>
</protein>
<evidence type="ECO:0000313" key="3">
    <source>
        <dbReference type="Proteomes" id="UP001194746"/>
    </source>
</evidence>
<accession>A0AAD4GXK6</accession>
<reference evidence="2" key="2">
    <citation type="submission" date="2020-02" db="EMBL/GenBank/DDBJ databases">
        <authorList>
            <person name="Gilchrist C.L.M."/>
            <person name="Chooi Y.-H."/>
        </authorList>
    </citation>
    <scope>NUCLEOTIDE SEQUENCE</scope>
    <source>
        <strain evidence="2">MST-FP2251</strain>
    </source>
</reference>
<feature type="compositionally biased region" description="Basic and acidic residues" evidence="1">
    <location>
        <begin position="91"/>
        <end position="114"/>
    </location>
</feature>
<evidence type="ECO:0000256" key="1">
    <source>
        <dbReference type="SAM" id="MobiDB-lite"/>
    </source>
</evidence>
<reference evidence="2" key="1">
    <citation type="journal article" date="2019" name="Beilstein J. Org. Chem.">
        <title>Nanangenines: drimane sesquiterpenoids as the dominant metabolite cohort of a novel Australian fungus, Aspergillus nanangensis.</title>
        <authorList>
            <person name="Lacey H.J."/>
            <person name="Gilchrist C.L.M."/>
            <person name="Crombie A."/>
            <person name="Kalaitzis J.A."/>
            <person name="Vuong D."/>
            <person name="Rutledge P.J."/>
            <person name="Turner P."/>
            <person name="Pitt J.I."/>
            <person name="Lacey E."/>
            <person name="Chooi Y.H."/>
            <person name="Piggott A.M."/>
        </authorList>
    </citation>
    <scope>NUCLEOTIDE SEQUENCE</scope>
    <source>
        <strain evidence="2">MST-FP2251</strain>
    </source>
</reference>
<dbReference type="Proteomes" id="UP001194746">
    <property type="component" value="Unassembled WGS sequence"/>
</dbReference>
<name>A0AAD4GXK6_ASPNN</name>
<sequence>MADYSPRRTRLRSSSLYEEWKSQALHNEQEQAYPIPQYLDNNPPITLCIREAPGQAEDHHPQPAQIEISTTHHQRQCSKSKRRGKPAATKAKSDGPAKESNLGEKEQSSEDHGYKAPNGDYLRKGELVALSEGVKITDHDIVFFRPSFLENPWKGVAMIKTNCLLWY</sequence>
<feature type="region of interest" description="Disordered" evidence="1">
    <location>
        <begin position="46"/>
        <end position="118"/>
    </location>
</feature>
<dbReference type="AlphaFoldDB" id="A0AAD4GXK6"/>
<keyword evidence="3" id="KW-1185">Reference proteome</keyword>
<organism evidence="2 3">
    <name type="scientific">Aspergillus nanangensis</name>
    <dbReference type="NCBI Taxonomy" id="2582783"/>
    <lineage>
        <taxon>Eukaryota</taxon>
        <taxon>Fungi</taxon>
        <taxon>Dikarya</taxon>
        <taxon>Ascomycota</taxon>
        <taxon>Pezizomycotina</taxon>
        <taxon>Eurotiomycetes</taxon>
        <taxon>Eurotiomycetidae</taxon>
        <taxon>Eurotiales</taxon>
        <taxon>Aspergillaceae</taxon>
        <taxon>Aspergillus</taxon>
        <taxon>Aspergillus subgen. Circumdati</taxon>
    </lineage>
</organism>
<dbReference type="EMBL" id="VCAU01000009">
    <property type="protein sequence ID" value="KAF9893067.1"/>
    <property type="molecule type" value="Genomic_DNA"/>
</dbReference>
<evidence type="ECO:0000313" key="2">
    <source>
        <dbReference type="EMBL" id="KAF9893067.1"/>
    </source>
</evidence>
<feature type="compositionally biased region" description="Basic residues" evidence="1">
    <location>
        <begin position="72"/>
        <end position="85"/>
    </location>
</feature>
<gene>
    <name evidence="2" type="ORF">FE257_012478</name>
</gene>